<dbReference type="Pfam" id="PF01380">
    <property type="entry name" value="SIS"/>
    <property type="match status" value="1"/>
</dbReference>
<name>A0A212LJD2_9HYPH</name>
<dbReference type="GO" id="GO:0016787">
    <property type="term" value="F:hydrolase activity"/>
    <property type="evidence" value="ECO:0007669"/>
    <property type="project" value="UniProtKB-KW"/>
</dbReference>
<dbReference type="GO" id="GO:0006047">
    <property type="term" value="P:UDP-N-acetylglucosamine metabolic process"/>
    <property type="evidence" value="ECO:0007669"/>
    <property type="project" value="TreeGrafter"/>
</dbReference>
<dbReference type="InterPro" id="IPR024713">
    <property type="entry name" value="Fructosamine_deglycase_FrlB"/>
</dbReference>
<dbReference type="GO" id="GO:0006002">
    <property type="term" value="P:fructose 6-phosphate metabolic process"/>
    <property type="evidence" value="ECO:0007669"/>
    <property type="project" value="TreeGrafter"/>
</dbReference>
<dbReference type="PANTHER" id="PTHR10937:SF14">
    <property type="entry name" value="FRUCTOSELYSINE 6-PHOSPHATE DEGLYCASE"/>
    <property type="match status" value="1"/>
</dbReference>
<accession>A0A212LJD2</accession>
<protein>
    <submittedName>
        <fullName evidence="3">Fructosamine deglycase FrlB</fullName>
        <ecNumber evidence="3">3.5.-.-</ecNumber>
    </submittedName>
</protein>
<dbReference type="CDD" id="cd05710">
    <property type="entry name" value="SIS_1"/>
    <property type="match status" value="1"/>
</dbReference>
<dbReference type="RefSeq" id="WP_288197496.1">
    <property type="nucleotide sequence ID" value="NZ_LT608334.1"/>
</dbReference>
<dbReference type="EMBL" id="FMJD01000008">
    <property type="protein sequence ID" value="SCM77665.1"/>
    <property type="molecule type" value="Genomic_DNA"/>
</dbReference>
<dbReference type="Gene3D" id="3.40.50.10490">
    <property type="entry name" value="Glucose-6-phosphate isomerase like protein, domain 1"/>
    <property type="match status" value="1"/>
</dbReference>
<dbReference type="GO" id="GO:0097367">
    <property type="term" value="F:carbohydrate derivative binding"/>
    <property type="evidence" value="ECO:0007669"/>
    <property type="project" value="InterPro"/>
</dbReference>
<feature type="domain" description="SIS" evidence="2">
    <location>
        <begin position="8"/>
        <end position="156"/>
    </location>
</feature>
<dbReference type="PIRSF" id="PIRSF009290">
    <property type="entry name" value="FrlB"/>
    <property type="match status" value="1"/>
</dbReference>
<dbReference type="Gene3D" id="3.40.50.12570">
    <property type="match status" value="1"/>
</dbReference>
<keyword evidence="1" id="KW-0808">Transferase</keyword>
<dbReference type="AlphaFoldDB" id="A0A212LJD2"/>
<dbReference type="InterPro" id="IPR001347">
    <property type="entry name" value="SIS_dom"/>
</dbReference>
<dbReference type="CDD" id="cd05009">
    <property type="entry name" value="SIS_GlmS_GlmD_2"/>
    <property type="match status" value="1"/>
</dbReference>
<evidence type="ECO:0000256" key="1">
    <source>
        <dbReference type="ARBA" id="ARBA00022576"/>
    </source>
</evidence>
<dbReference type="GO" id="GO:0006487">
    <property type="term" value="P:protein N-linked glycosylation"/>
    <property type="evidence" value="ECO:0007669"/>
    <property type="project" value="TreeGrafter"/>
</dbReference>
<dbReference type="PROSITE" id="PS51464">
    <property type="entry name" value="SIS"/>
    <property type="match status" value="1"/>
</dbReference>
<dbReference type="PANTHER" id="PTHR10937">
    <property type="entry name" value="GLUCOSAMINE--FRUCTOSE-6-PHOSPHATE AMINOTRANSFERASE, ISOMERIZING"/>
    <property type="match status" value="1"/>
</dbReference>
<dbReference type="InterPro" id="IPR035490">
    <property type="entry name" value="GlmS/FrlB_SIS"/>
</dbReference>
<keyword evidence="3" id="KW-0378">Hydrolase</keyword>
<dbReference type="InterPro" id="IPR035488">
    <property type="entry name" value="FrlB_SIS"/>
</dbReference>
<dbReference type="InterPro" id="IPR046348">
    <property type="entry name" value="SIS_dom_sf"/>
</dbReference>
<keyword evidence="1" id="KW-0032">Aminotransferase</keyword>
<evidence type="ECO:0000313" key="3">
    <source>
        <dbReference type="EMBL" id="SCM77665.1"/>
    </source>
</evidence>
<evidence type="ECO:0000259" key="2">
    <source>
        <dbReference type="PROSITE" id="PS51464"/>
    </source>
</evidence>
<dbReference type="GO" id="GO:0004360">
    <property type="term" value="F:glutamine-fructose-6-phosphate transaminase (isomerizing) activity"/>
    <property type="evidence" value="ECO:0007669"/>
    <property type="project" value="TreeGrafter"/>
</dbReference>
<proteinExistence type="predicted"/>
<organism evidence="3">
    <name type="scientific">uncultured Pleomorphomonas sp</name>
    <dbReference type="NCBI Taxonomy" id="442121"/>
    <lineage>
        <taxon>Bacteria</taxon>
        <taxon>Pseudomonadati</taxon>
        <taxon>Pseudomonadota</taxon>
        <taxon>Alphaproteobacteria</taxon>
        <taxon>Hyphomicrobiales</taxon>
        <taxon>Pleomorphomonadaceae</taxon>
        <taxon>Pleomorphomonas</taxon>
        <taxon>environmental samples</taxon>
    </lineage>
</organism>
<dbReference type="EC" id="3.5.-.-" evidence="3"/>
<gene>
    <name evidence="3" type="primary">frlB</name>
    <name evidence="3" type="ORF">KL86PLE_41470</name>
</gene>
<sequence length="325" mass="35243">MTEVVKNVEAAVKAAAAREAVTDMFFVACGGSNALLMSGHYAVEREAEKIASFSYSSAEFLARAPKRLGKGSVVILCSHSGNTPETVAAAKYAREAGALTIAFTNLENSPLDQAAEATILYQYNPLAVSEDHAAPMLMRLVFGILAAREGNGKLVKVETALAGMGKTIEDVIARHKPSIAAWAESSKREPVIYTMGSGANWGSAYSFAICILQEMQWVHSAAIHAGEYFHGPFEVTDFDVPFIILKGLGNARKMDERALAFAEKYSKRLLVLDAAEFGLEALAGDAAEYLTPMLFTALLRAYAVALADSRGHPLTVRRYMWRMEY</sequence>
<dbReference type="SUPFAM" id="SSF53697">
    <property type="entry name" value="SIS domain"/>
    <property type="match status" value="1"/>
</dbReference>
<dbReference type="Gene3D" id="1.10.10.2240">
    <property type="match status" value="1"/>
</dbReference>
<reference evidence="3" key="1">
    <citation type="submission" date="2016-08" db="EMBL/GenBank/DDBJ databases">
        <authorList>
            <person name="Seilhamer J.J."/>
        </authorList>
    </citation>
    <scope>NUCLEOTIDE SEQUENCE</scope>
    <source>
        <strain evidence="3">86</strain>
    </source>
</reference>